<reference evidence="2" key="1">
    <citation type="submission" date="2018-05" db="EMBL/GenBank/DDBJ databases">
        <authorList>
            <person name="Lanie J.A."/>
            <person name="Ng W.-L."/>
            <person name="Kazmierczak K.M."/>
            <person name="Andrzejewski T.M."/>
            <person name="Davidsen T.M."/>
            <person name="Wayne K.J."/>
            <person name="Tettelin H."/>
            <person name="Glass J.I."/>
            <person name="Rusch D."/>
            <person name="Podicherti R."/>
            <person name="Tsui H.-C.T."/>
            <person name="Winkler M.E."/>
        </authorList>
    </citation>
    <scope>NUCLEOTIDE SEQUENCE</scope>
</reference>
<sequence>MTHPDRRTFISHAFGVGALFAATPANAMTPGRVLLPPKGHGAVLDEAYWGLVKESFPLSPGLVLMNAANLCPSPFVVQEAVFEWTRDVDADASFQNRAKFSSLQEASREAVARHIGADPEEIALTRNTSEGNNTVVSGLDLTAGDEVLLWDQNHP</sequence>
<accession>A0A382GHQ7</accession>
<feature type="domain" description="Aminotransferase class V" evidence="1">
    <location>
        <begin position="96"/>
        <end position="154"/>
    </location>
</feature>
<dbReference type="InterPro" id="IPR015424">
    <property type="entry name" value="PyrdxlP-dep_Trfase"/>
</dbReference>
<dbReference type="PROSITE" id="PS51318">
    <property type="entry name" value="TAT"/>
    <property type="match status" value="1"/>
</dbReference>
<dbReference type="Pfam" id="PF00266">
    <property type="entry name" value="Aminotran_5"/>
    <property type="match status" value="1"/>
</dbReference>
<dbReference type="SUPFAM" id="SSF53383">
    <property type="entry name" value="PLP-dependent transferases"/>
    <property type="match status" value="1"/>
</dbReference>
<dbReference type="Gene3D" id="3.40.640.10">
    <property type="entry name" value="Type I PLP-dependent aspartate aminotransferase-like (Major domain)"/>
    <property type="match status" value="1"/>
</dbReference>
<evidence type="ECO:0000259" key="1">
    <source>
        <dbReference type="Pfam" id="PF00266"/>
    </source>
</evidence>
<evidence type="ECO:0000313" key="2">
    <source>
        <dbReference type="EMBL" id="SVB74173.1"/>
    </source>
</evidence>
<proteinExistence type="predicted"/>
<dbReference type="InterPro" id="IPR006311">
    <property type="entry name" value="TAT_signal"/>
</dbReference>
<dbReference type="EMBL" id="UINC01055375">
    <property type="protein sequence ID" value="SVB74173.1"/>
    <property type="molecule type" value="Genomic_DNA"/>
</dbReference>
<name>A0A382GHQ7_9ZZZZ</name>
<dbReference type="InterPro" id="IPR000192">
    <property type="entry name" value="Aminotrans_V_dom"/>
</dbReference>
<dbReference type="AlphaFoldDB" id="A0A382GHQ7"/>
<organism evidence="2">
    <name type="scientific">marine metagenome</name>
    <dbReference type="NCBI Taxonomy" id="408172"/>
    <lineage>
        <taxon>unclassified sequences</taxon>
        <taxon>metagenomes</taxon>
        <taxon>ecological metagenomes</taxon>
    </lineage>
</organism>
<dbReference type="InterPro" id="IPR015421">
    <property type="entry name" value="PyrdxlP-dep_Trfase_major"/>
</dbReference>
<gene>
    <name evidence="2" type="ORF">METZ01_LOCUS227027</name>
</gene>
<protein>
    <recommendedName>
        <fullName evidence="1">Aminotransferase class V domain-containing protein</fullName>
    </recommendedName>
</protein>
<feature type="non-terminal residue" evidence="2">
    <location>
        <position position="155"/>
    </location>
</feature>